<dbReference type="EMBL" id="GBRH01237696">
    <property type="protein sequence ID" value="JAD60199.1"/>
    <property type="molecule type" value="Transcribed_RNA"/>
</dbReference>
<evidence type="ECO:0000313" key="1">
    <source>
        <dbReference type="EMBL" id="JAD60199.1"/>
    </source>
</evidence>
<organism evidence="1">
    <name type="scientific">Arundo donax</name>
    <name type="common">Giant reed</name>
    <name type="synonym">Donax arundinaceus</name>
    <dbReference type="NCBI Taxonomy" id="35708"/>
    <lineage>
        <taxon>Eukaryota</taxon>
        <taxon>Viridiplantae</taxon>
        <taxon>Streptophyta</taxon>
        <taxon>Embryophyta</taxon>
        <taxon>Tracheophyta</taxon>
        <taxon>Spermatophyta</taxon>
        <taxon>Magnoliopsida</taxon>
        <taxon>Liliopsida</taxon>
        <taxon>Poales</taxon>
        <taxon>Poaceae</taxon>
        <taxon>PACMAD clade</taxon>
        <taxon>Arundinoideae</taxon>
        <taxon>Arundineae</taxon>
        <taxon>Arundo</taxon>
    </lineage>
</organism>
<sequence>MQRKEAFLLSIIQVAYFLLYLRRGDCREQSHVQ</sequence>
<accession>A0A0A9B8B4</accession>
<reference evidence="1" key="1">
    <citation type="submission" date="2014-09" db="EMBL/GenBank/DDBJ databases">
        <authorList>
            <person name="Magalhaes I.L.F."/>
            <person name="Oliveira U."/>
            <person name="Santos F.R."/>
            <person name="Vidigal T.H.D.A."/>
            <person name="Brescovit A.D."/>
            <person name="Santos A.J."/>
        </authorList>
    </citation>
    <scope>NUCLEOTIDE SEQUENCE</scope>
    <source>
        <tissue evidence="1">Shoot tissue taken approximately 20 cm above the soil surface</tissue>
    </source>
</reference>
<name>A0A0A9B8B4_ARUDO</name>
<dbReference type="AlphaFoldDB" id="A0A0A9B8B4"/>
<protein>
    <submittedName>
        <fullName evidence="1">Uncharacterized protein</fullName>
    </submittedName>
</protein>
<reference evidence="1" key="2">
    <citation type="journal article" date="2015" name="Data Brief">
        <title>Shoot transcriptome of the giant reed, Arundo donax.</title>
        <authorList>
            <person name="Barrero R.A."/>
            <person name="Guerrero F.D."/>
            <person name="Moolhuijzen P."/>
            <person name="Goolsby J.A."/>
            <person name="Tidwell J."/>
            <person name="Bellgard S.E."/>
            <person name="Bellgard M.I."/>
        </authorList>
    </citation>
    <scope>NUCLEOTIDE SEQUENCE</scope>
    <source>
        <tissue evidence="1">Shoot tissue taken approximately 20 cm above the soil surface</tissue>
    </source>
</reference>
<proteinExistence type="predicted"/>